<dbReference type="InterPro" id="IPR012910">
    <property type="entry name" value="Plug_dom"/>
</dbReference>
<comment type="subcellular location">
    <subcellularLocation>
        <location evidence="1 14">Cell outer membrane</location>
        <topology evidence="1 14">Multi-pass membrane protein</topology>
    </subcellularLocation>
</comment>
<evidence type="ECO:0000313" key="19">
    <source>
        <dbReference type="EMBL" id="ABJ15401.1"/>
    </source>
</evidence>
<keyword evidence="3 14" id="KW-0813">Transport</keyword>
<keyword evidence="10 16" id="KW-0798">TonB box</keyword>
<keyword evidence="9" id="KW-0406">Ion transport</keyword>
<gene>
    <name evidence="19" type="primary">bfrG</name>
    <name evidence="19" type="ordered locus">PA14_05640</name>
</gene>
<keyword evidence="11 14" id="KW-0472">Membrane</keyword>
<dbReference type="PANTHER" id="PTHR32552:SF84">
    <property type="entry name" value="TONB-DEPENDENT RECEPTOR-RELATED"/>
    <property type="match status" value="1"/>
</dbReference>
<dbReference type="KEGG" id="pau:PA14_05640"/>
<evidence type="ECO:0000259" key="18">
    <source>
        <dbReference type="Pfam" id="PF07715"/>
    </source>
</evidence>
<dbReference type="InterPro" id="IPR010917">
    <property type="entry name" value="TonB_rcpt_CS"/>
</dbReference>
<evidence type="ECO:0000256" key="12">
    <source>
        <dbReference type="ARBA" id="ARBA00023170"/>
    </source>
</evidence>
<keyword evidence="5" id="KW-0410">Iron transport</keyword>
<feature type="domain" description="TonB-dependent receptor-like beta-barrel" evidence="17">
    <location>
        <begin position="250"/>
        <end position="699"/>
    </location>
</feature>
<comment type="similarity">
    <text evidence="2 14 16">Belongs to the TonB-dependent receptor family.</text>
</comment>
<dbReference type="HOGENOM" id="CLU_008287_9_2_6"/>
<feature type="short sequence motif" description="TonB C-terminal box" evidence="15">
    <location>
        <begin position="713"/>
        <end position="730"/>
    </location>
</feature>
<dbReference type="InterPro" id="IPR036942">
    <property type="entry name" value="Beta-barrel_TonB_sf"/>
</dbReference>
<keyword evidence="6 14" id="KW-0812">Transmembrane</keyword>
<dbReference type="InterPro" id="IPR010105">
    <property type="entry name" value="TonB_sidphr_rcpt"/>
</dbReference>
<evidence type="ECO:0000313" key="20">
    <source>
        <dbReference type="Proteomes" id="UP000000653"/>
    </source>
</evidence>
<keyword evidence="7" id="KW-0732">Signal</keyword>
<evidence type="ECO:0000256" key="3">
    <source>
        <dbReference type="ARBA" id="ARBA00022448"/>
    </source>
</evidence>
<dbReference type="GO" id="GO:0015344">
    <property type="term" value="F:siderophore uptake transmembrane transporter activity"/>
    <property type="evidence" value="ECO:0007669"/>
    <property type="project" value="TreeGrafter"/>
</dbReference>
<dbReference type="PROSITE" id="PS52016">
    <property type="entry name" value="TONB_DEPENDENT_REC_3"/>
    <property type="match status" value="1"/>
</dbReference>
<dbReference type="Gene3D" id="2.170.130.10">
    <property type="entry name" value="TonB-dependent receptor, plug domain"/>
    <property type="match status" value="1"/>
</dbReference>
<protein>
    <submittedName>
        <fullName evidence="19">Putative outer membrane ferric siderophore receptor</fullName>
    </submittedName>
</protein>
<dbReference type="GO" id="GO:0038023">
    <property type="term" value="F:signaling receptor activity"/>
    <property type="evidence" value="ECO:0007669"/>
    <property type="project" value="InterPro"/>
</dbReference>
<dbReference type="Pfam" id="PF07715">
    <property type="entry name" value="Plug"/>
    <property type="match status" value="1"/>
</dbReference>
<dbReference type="Proteomes" id="UP000000653">
    <property type="component" value="Chromosome"/>
</dbReference>
<keyword evidence="13 14" id="KW-0998">Cell outer membrane</keyword>
<dbReference type="Pfam" id="PF00593">
    <property type="entry name" value="TonB_dep_Rec_b-barrel"/>
    <property type="match status" value="1"/>
</dbReference>
<evidence type="ECO:0000256" key="16">
    <source>
        <dbReference type="RuleBase" id="RU003357"/>
    </source>
</evidence>
<evidence type="ECO:0000256" key="9">
    <source>
        <dbReference type="ARBA" id="ARBA00023065"/>
    </source>
</evidence>
<dbReference type="BioCyc" id="PAER208963:G1G74-470-MONOMER"/>
<name>A0A0H2ZK72_PSEAB</name>
<feature type="domain" description="TonB-dependent receptor plug" evidence="18">
    <location>
        <begin position="68"/>
        <end position="167"/>
    </location>
</feature>
<evidence type="ECO:0000256" key="15">
    <source>
        <dbReference type="PROSITE-ProRule" id="PRU10144"/>
    </source>
</evidence>
<keyword evidence="8" id="KW-0408">Iron</keyword>
<dbReference type="Gene3D" id="2.40.170.20">
    <property type="entry name" value="TonB-dependent receptor, beta-barrel domain"/>
    <property type="match status" value="1"/>
</dbReference>
<reference evidence="19 20" key="1">
    <citation type="journal article" date="2006" name="Genome Biol.">
        <title>Genomic analysis reveals that Pseudomonas aeruginosa virulence is combinatorial.</title>
        <authorList>
            <person name="Lee D.G."/>
            <person name="Urbach J.M."/>
            <person name="Wu G."/>
            <person name="Liberati N.T."/>
            <person name="Feinbaum R.L."/>
            <person name="Miyata S."/>
            <person name="Diggins L.T."/>
            <person name="He J."/>
            <person name="Saucier M."/>
            <person name="Deziel E."/>
            <person name="Friedman L."/>
            <person name="Li L."/>
            <person name="Grills G."/>
            <person name="Montgomery K."/>
            <person name="Kucherlapati R."/>
            <person name="Rahme L.G."/>
            <person name="Ausubel F.M."/>
        </authorList>
    </citation>
    <scope>NUCLEOTIDE SEQUENCE [LARGE SCALE GENOMIC DNA]</scope>
    <source>
        <strain evidence="19 20">UCBPP-PA14</strain>
    </source>
</reference>
<dbReference type="GO" id="GO:0009279">
    <property type="term" value="C:cell outer membrane"/>
    <property type="evidence" value="ECO:0007669"/>
    <property type="project" value="UniProtKB-SubCell"/>
</dbReference>
<evidence type="ECO:0000256" key="10">
    <source>
        <dbReference type="ARBA" id="ARBA00023077"/>
    </source>
</evidence>
<dbReference type="PANTHER" id="PTHR32552">
    <property type="entry name" value="FERRICHROME IRON RECEPTOR-RELATED"/>
    <property type="match status" value="1"/>
</dbReference>
<dbReference type="SUPFAM" id="SSF56935">
    <property type="entry name" value="Porins"/>
    <property type="match status" value="1"/>
</dbReference>
<organism evidence="19 20">
    <name type="scientific">Pseudomonas aeruginosa (strain UCBPP-PA14)</name>
    <dbReference type="NCBI Taxonomy" id="208963"/>
    <lineage>
        <taxon>Bacteria</taxon>
        <taxon>Pseudomonadati</taxon>
        <taxon>Pseudomonadota</taxon>
        <taxon>Gammaproteobacteria</taxon>
        <taxon>Pseudomonadales</taxon>
        <taxon>Pseudomonadaceae</taxon>
        <taxon>Pseudomonas</taxon>
    </lineage>
</organism>
<dbReference type="CDD" id="cd01347">
    <property type="entry name" value="ligand_gated_channel"/>
    <property type="match status" value="1"/>
</dbReference>
<evidence type="ECO:0000256" key="11">
    <source>
        <dbReference type="ARBA" id="ARBA00023136"/>
    </source>
</evidence>
<evidence type="ECO:0000256" key="8">
    <source>
        <dbReference type="ARBA" id="ARBA00023004"/>
    </source>
</evidence>
<dbReference type="EMBL" id="CP000438">
    <property type="protein sequence ID" value="ABJ15401.1"/>
    <property type="molecule type" value="Genomic_DNA"/>
</dbReference>
<evidence type="ECO:0000256" key="7">
    <source>
        <dbReference type="ARBA" id="ARBA00022729"/>
    </source>
</evidence>
<proteinExistence type="inferred from homology"/>
<evidence type="ECO:0000256" key="4">
    <source>
        <dbReference type="ARBA" id="ARBA00022452"/>
    </source>
</evidence>
<evidence type="ECO:0000256" key="2">
    <source>
        <dbReference type="ARBA" id="ARBA00009810"/>
    </source>
</evidence>
<dbReference type="InterPro" id="IPR039426">
    <property type="entry name" value="TonB-dep_rcpt-like"/>
</dbReference>
<evidence type="ECO:0000256" key="6">
    <source>
        <dbReference type="ARBA" id="ARBA00022692"/>
    </source>
</evidence>
<sequence>MKKHSTARRVLALGLNLTLAGVPAWLWADEEPTELPALTVSAGAAGETPPALDLDDSAGGGSRLGLSLRETPGSVSVANRASFERRGLRSTQDIANSLPGVNASAPPGFGGFVTYRGFSSNQVNQLFNGIPVQYSSAMRPLDDWIVDRVELVGGPSSFLNGAGAVGGSLDYISKLADRYGDFMEGRVRYGSYDDSEVAFGFNQALGIGPEPKHFVRLDVSRSGGNGYVDRNSRESWNVAFSLLSDLTPDLSHTLALEYQDEQEDSPYWGTPVLNPYAGELKIDKSRRRENYNVADGRYEQRVRWLRSILEYRVSDSTRWRNTFYHYDAERDYRNLETYRYNADNSGVVRSNAFLQRHDQQLNGNRFELQHSQPLFGLASDWALGFDYSINKQTRFPSTASGPFGTVDPASFEPGHFYDLPGMRPGHRKDRSNEVRTSALFAENRLGLTDELSLVTGLRYDHLDLDVRNHRTVTASDPAHFERRWDVLTGRAGLVYQFTPHANVYLQYSTAADPPGGVLTSASFGQVRDYDLSTGDQWELGSKFDFLDGRGSATLAAYRIVRRDFSVADPNNPNLSVPVGQQTSRGIEAAASLRITPKLLAEGNFAWVDAQYDEFTENVGGVAVSRKGKTPPNVPERVGNLWLTYDFDPAWQGGVDARYVSSVYANNANTWHVPSYTVYGTFLSYRLDERTRITGRVRNLTDEVYARFVQSTPLYYVGDPRTFELSVQTRF</sequence>
<dbReference type="AlphaFoldDB" id="A0A0H2ZK72"/>
<dbReference type="InterPro" id="IPR000531">
    <property type="entry name" value="Beta-barrel_TonB"/>
</dbReference>
<evidence type="ECO:0000256" key="14">
    <source>
        <dbReference type="PROSITE-ProRule" id="PRU01360"/>
    </source>
</evidence>
<dbReference type="GO" id="GO:0015891">
    <property type="term" value="P:siderophore transport"/>
    <property type="evidence" value="ECO:0007669"/>
    <property type="project" value="InterPro"/>
</dbReference>
<accession>A0A0H2ZK72</accession>
<keyword evidence="4 14" id="KW-1134">Transmembrane beta strand</keyword>
<dbReference type="PROSITE" id="PS01156">
    <property type="entry name" value="TONB_DEPENDENT_REC_2"/>
    <property type="match status" value="1"/>
</dbReference>
<dbReference type="RefSeq" id="WP_004365058.1">
    <property type="nucleotide sequence ID" value="NC_008463.1"/>
</dbReference>
<keyword evidence="12 19" id="KW-0675">Receptor</keyword>
<evidence type="ECO:0000259" key="17">
    <source>
        <dbReference type="Pfam" id="PF00593"/>
    </source>
</evidence>
<dbReference type="NCBIfam" id="TIGR01783">
    <property type="entry name" value="TonB-siderophor"/>
    <property type="match status" value="1"/>
</dbReference>
<evidence type="ECO:0000256" key="5">
    <source>
        <dbReference type="ARBA" id="ARBA00022496"/>
    </source>
</evidence>
<dbReference type="InterPro" id="IPR037066">
    <property type="entry name" value="Plug_dom_sf"/>
</dbReference>
<evidence type="ECO:0000256" key="13">
    <source>
        <dbReference type="ARBA" id="ARBA00023237"/>
    </source>
</evidence>
<evidence type="ECO:0000256" key="1">
    <source>
        <dbReference type="ARBA" id="ARBA00004571"/>
    </source>
</evidence>